<evidence type="ECO:0000259" key="1">
    <source>
        <dbReference type="Pfam" id="PF06568"/>
    </source>
</evidence>
<keyword evidence="3" id="KW-1185">Reference proteome</keyword>
<dbReference type="Proteomes" id="UP000613160">
    <property type="component" value="Unassembled WGS sequence"/>
</dbReference>
<dbReference type="AlphaFoldDB" id="A0A916XZL1"/>
<name>A0A916XZL1_9HYPH</name>
<sequence length="51" mass="5983">MFARLAARLKNYRSHQRTVSLLSQMEDRQLQDIGLVRGDIESVVRNGRLHF</sequence>
<dbReference type="EMBL" id="BMJJ01000006">
    <property type="protein sequence ID" value="GGD22422.1"/>
    <property type="molecule type" value="Genomic_DNA"/>
</dbReference>
<organism evidence="2 3">
    <name type="scientific">Aureimonas glaciei</name>
    <dbReference type="NCBI Taxonomy" id="1776957"/>
    <lineage>
        <taxon>Bacteria</taxon>
        <taxon>Pseudomonadati</taxon>
        <taxon>Pseudomonadota</taxon>
        <taxon>Alphaproteobacteria</taxon>
        <taxon>Hyphomicrobiales</taxon>
        <taxon>Aurantimonadaceae</taxon>
        <taxon>Aureimonas</taxon>
    </lineage>
</organism>
<evidence type="ECO:0000313" key="3">
    <source>
        <dbReference type="Proteomes" id="UP000613160"/>
    </source>
</evidence>
<proteinExistence type="predicted"/>
<gene>
    <name evidence="2" type="ORF">GCM10011335_26640</name>
</gene>
<reference evidence="2" key="1">
    <citation type="journal article" date="2014" name="Int. J. Syst. Evol. Microbiol.">
        <title>Complete genome sequence of Corynebacterium casei LMG S-19264T (=DSM 44701T), isolated from a smear-ripened cheese.</title>
        <authorList>
            <consortium name="US DOE Joint Genome Institute (JGI-PGF)"/>
            <person name="Walter F."/>
            <person name="Albersmeier A."/>
            <person name="Kalinowski J."/>
            <person name="Ruckert C."/>
        </authorList>
    </citation>
    <scope>NUCLEOTIDE SEQUENCE</scope>
    <source>
        <strain evidence="2">CGMCC 1.15493</strain>
    </source>
</reference>
<accession>A0A916XZL1</accession>
<reference evidence="2" key="2">
    <citation type="submission" date="2020-09" db="EMBL/GenBank/DDBJ databases">
        <authorList>
            <person name="Sun Q."/>
            <person name="Zhou Y."/>
        </authorList>
    </citation>
    <scope>NUCLEOTIDE SEQUENCE</scope>
    <source>
        <strain evidence="2">CGMCC 1.15493</strain>
    </source>
</reference>
<protein>
    <recommendedName>
        <fullName evidence="1">YjiS-like domain-containing protein</fullName>
    </recommendedName>
</protein>
<dbReference type="RefSeq" id="WP_188851394.1">
    <property type="nucleotide sequence ID" value="NZ_BMJJ01000006.1"/>
</dbReference>
<evidence type="ECO:0000313" key="2">
    <source>
        <dbReference type="EMBL" id="GGD22422.1"/>
    </source>
</evidence>
<feature type="domain" description="YjiS-like" evidence="1">
    <location>
        <begin position="5"/>
        <end position="41"/>
    </location>
</feature>
<comment type="caution">
    <text evidence="2">The sequence shown here is derived from an EMBL/GenBank/DDBJ whole genome shotgun (WGS) entry which is preliminary data.</text>
</comment>
<dbReference type="InterPro" id="IPR009506">
    <property type="entry name" value="YjiS-like"/>
</dbReference>
<dbReference type="Pfam" id="PF06568">
    <property type="entry name" value="YjiS-like"/>
    <property type="match status" value="1"/>
</dbReference>